<gene>
    <name evidence="2" type="ORF">FC82_GL002516</name>
</gene>
<keyword evidence="1" id="KW-0812">Transmembrane</keyword>
<dbReference type="PATRIC" id="fig|1423733.4.peg.2631"/>
<evidence type="ECO:0000256" key="1">
    <source>
        <dbReference type="SAM" id="Phobius"/>
    </source>
</evidence>
<evidence type="ECO:0000313" key="2">
    <source>
        <dbReference type="EMBL" id="KRM75323.1"/>
    </source>
</evidence>
<organism evidence="2 3">
    <name type="scientific">Secundilactobacillus collinoides DSM 20515 = JCM 1123</name>
    <dbReference type="NCBI Taxonomy" id="1423733"/>
    <lineage>
        <taxon>Bacteria</taxon>
        <taxon>Bacillati</taxon>
        <taxon>Bacillota</taxon>
        <taxon>Bacilli</taxon>
        <taxon>Lactobacillales</taxon>
        <taxon>Lactobacillaceae</taxon>
        <taxon>Secundilactobacillus</taxon>
    </lineage>
</organism>
<sequence length="107" mass="12071">MNRGILMSFIAIIIDAVALAGYFVQLHAVSTGLYWIGFILEIVLTVILIVFCFGYKGRRFRNPWIFGFYLATIPYGIILFSTAVNLIMVFLYGLNVFGINPLVFSGY</sequence>
<name>A0A0R2BFZ8_SECCO</name>
<evidence type="ECO:0000313" key="3">
    <source>
        <dbReference type="Proteomes" id="UP000051845"/>
    </source>
</evidence>
<dbReference type="AlphaFoldDB" id="A0A0R2BFZ8"/>
<dbReference type="Proteomes" id="UP000051845">
    <property type="component" value="Unassembled WGS sequence"/>
</dbReference>
<dbReference type="EMBL" id="AYYR01000054">
    <property type="protein sequence ID" value="KRM75323.1"/>
    <property type="molecule type" value="Genomic_DNA"/>
</dbReference>
<protein>
    <submittedName>
        <fullName evidence="2">Uncharacterized protein</fullName>
    </submittedName>
</protein>
<feature type="transmembrane region" description="Helical" evidence="1">
    <location>
        <begin position="67"/>
        <end position="94"/>
    </location>
</feature>
<keyword evidence="1" id="KW-0472">Membrane</keyword>
<accession>A0A0R2BFZ8</accession>
<keyword evidence="1" id="KW-1133">Transmembrane helix</keyword>
<feature type="transmembrane region" description="Helical" evidence="1">
    <location>
        <begin position="32"/>
        <end position="55"/>
    </location>
</feature>
<feature type="transmembrane region" description="Helical" evidence="1">
    <location>
        <begin position="5"/>
        <end position="26"/>
    </location>
</feature>
<proteinExistence type="predicted"/>
<reference evidence="2 3" key="1">
    <citation type="journal article" date="2015" name="Genome Announc.">
        <title>Expanding the biotechnology potential of lactobacilli through comparative genomics of 213 strains and associated genera.</title>
        <authorList>
            <person name="Sun Z."/>
            <person name="Harris H.M."/>
            <person name="McCann A."/>
            <person name="Guo C."/>
            <person name="Argimon S."/>
            <person name="Zhang W."/>
            <person name="Yang X."/>
            <person name="Jeffery I.B."/>
            <person name="Cooney J.C."/>
            <person name="Kagawa T.F."/>
            <person name="Liu W."/>
            <person name="Song Y."/>
            <person name="Salvetti E."/>
            <person name="Wrobel A."/>
            <person name="Rasinkangas P."/>
            <person name="Parkhill J."/>
            <person name="Rea M.C."/>
            <person name="O'Sullivan O."/>
            <person name="Ritari J."/>
            <person name="Douillard F.P."/>
            <person name="Paul Ross R."/>
            <person name="Yang R."/>
            <person name="Briner A.E."/>
            <person name="Felis G.E."/>
            <person name="de Vos W.M."/>
            <person name="Barrangou R."/>
            <person name="Klaenhammer T.R."/>
            <person name="Caufield P.W."/>
            <person name="Cui Y."/>
            <person name="Zhang H."/>
            <person name="O'Toole P.W."/>
        </authorList>
    </citation>
    <scope>NUCLEOTIDE SEQUENCE [LARGE SCALE GENOMIC DNA]</scope>
    <source>
        <strain evidence="2 3">DSM 20515</strain>
    </source>
</reference>
<comment type="caution">
    <text evidence="2">The sequence shown here is derived from an EMBL/GenBank/DDBJ whole genome shotgun (WGS) entry which is preliminary data.</text>
</comment>